<sequence length="405" mass="43527">MPSTLPEGEPVPADGSLPPAALDELTSRAFGAYVHVPYCTTRCGYCDFNTYTASELDGDQGEHYLDSVRAEIELAAAALGGRTPAIDTVFVGGGTPTLLPPAELGRTLADLRAAFGFAAGVEVTTECNPETVDERSLAALVEAGFTRLSLGMQSAREHVLAVLDRHHTPGRAEAVARWARRTGFEHVSLDLIYGAPGETADDWQASLDAVLATGVDHVSAYSLIVEPGTRLHRRVSRGEVAVADDDTLAERYEQAERTLTAAGLGWYEVSNWSLTSADRCRHNEGYWRSANWWGFGPGAHSHVGGTRWWNVKHPAAYGSRLAEKNSPAYARELLSAQDRRVEDIMLRVRTTDGLPLGVLTDRGRDAAADALGRGLLEPGPYATGTAVLTLPGRLLADAVVRDLVD</sequence>
<keyword evidence="6 9" id="KW-0408">Iron</keyword>
<evidence type="ECO:0000256" key="8">
    <source>
        <dbReference type="ARBA" id="ARBA00023186"/>
    </source>
</evidence>
<dbReference type="InterPro" id="IPR058240">
    <property type="entry name" value="rSAM_sf"/>
</dbReference>
<keyword evidence="7 9" id="KW-0411">Iron-sulfur</keyword>
<dbReference type="NCBIfam" id="TIGR00539">
    <property type="entry name" value="hemN_rel"/>
    <property type="match status" value="1"/>
</dbReference>
<evidence type="ECO:0000313" key="12">
    <source>
        <dbReference type="Proteomes" id="UP001500618"/>
    </source>
</evidence>
<reference evidence="11 12" key="1">
    <citation type="journal article" date="2019" name="Int. J. Syst. Evol. Microbiol.">
        <title>The Global Catalogue of Microorganisms (GCM) 10K type strain sequencing project: providing services to taxonomists for standard genome sequencing and annotation.</title>
        <authorList>
            <consortium name="The Broad Institute Genomics Platform"/>
            <consortium name="The Broad Institute Genome Sequencing Center for Infectious Disease"/>
            <person name="Wu L."/>
            <person name="Ma J."/>
        </authorList>
    </citation>
    <scope>NUCLEOTIDE SEQUENCE [LARGE SCALE GENOMIC DNA]</scope>
    <source>
        <strain evidence="11 12">JCM 14718</strain>
    </source>
</reference>
<dbReference type="PANTHER" id="PTHR13932:SF5">
    <property type="entry name" value="RADICAL S-ADENOSYL METHIONINE DOMAIN-CONTAINING PROTEIN 1, MITOCHONDRIAL"/>
    <property type="match status" value="1"/>
</dbReference>
<evidence type="ECO:0000259" key="10">
    <source>
        <dbReference type="PROSITE" id="PS51918"/>
    </source>
</evidence>
<dbReference type="CDD" id="cd01335">
    <property type="entry name" value="Radical_SAM"/>
    <property type="match status" value="1"/>
</dbReference>
<keyword evidence="9" id="KW-0963">Cytoplasm</keyword>
<comment type="function">
    <text evidence="9">Probably acts as a heme chaperone, transferring heme to an unknown acceptor. Binds one molecule of heme per monomer, possibly covalently. Binds 1 [4Fe-4S] cluster. The cluster is coordinated with 3 cysteines and an exchangeable S-adenosyl-L-methionine.</text>
</comment>
<comment type="caution">
    <text evidence="11">The sequence shown here is derived from an EMBL/GenBank/DDBJ whole genome shotgun (WGS) entry which is preliminary data.</text>
</comment>
<dbReference type="SFLD" id="SFLDS00029">
    <property type="entry name" value="Radical_SAM"/>
    <property type="match status" value="1"/>
</dbReference>
<protein>
    <recommendedName>
        <fullName evidence="2 9">Heme chaperone HemW</fullName>
    </recommendedName>
</protein>
<dbReference type="InterPro" id="IPR034505">
    <property type="entry name" value="Coproporphyrinogen-III_oxidase"/>
</dbReference>
<name>A0ABN2J5E2_9ACTN</name>
<dbReference type="SMART" id="SM00729">
    <property type="entry name" value="Elp3"/>
    <property type="match status" value="1"/>
</dbReference>
<evidence type="ECO:0000313" key="11">
    <source>
        <dbReference type="EMBL" id="GAA1718398.1"/>
    </source>
</evidence>
<dbReference type="PROSITE" id="PS51918">
    <property type="entry name" value="RADICAL_SAM"/>
    <property type="match status" value="1"/>
</dbReference>
<dbReference type="PANTHER" id="PTHR13932">
    <property type="entry name" value="COPROPORPHYRINIGEN III OXIDASE"/>
    <property type="match status" value="1"/>
</dbReference>
<dbReference type="SUPFAM" id="SSF102114">
    <property type="entry name" value="Radical SAM enzymes"/>
    <property type="match status" value="1"/>
</dbReference>
<evidence type="ECO:0000256" key="2">
    <source>
        <dbReference type="ARBA" id="ARBA00017228"/>
    </source>
</evidence>
<evidence type="ECO:0000256" key="4">
    <source>
        <dbReference type="ARBA" id="ARBA00022691"/>
    </source>
</evidence>
<evidence type="ECO:0000256" key="1">
    <source>
        <dbReference type="ARBA" id="ARBA00006100"/>
    </source>
</evidence>
<comment type="subcellular location">
    <subcellularLocation>
        <location evidence="9">Cytoplasm</location>
    </subcellularLocation>
</comment>
<dbReference type="SFLD" id="SFLDF00562">
    <property type="entry name" value="HemN-like__clustered_with_heat"/>
    <property type="match status" value="1"/>
</dbReference>
<keyword evidence="4 9" id="KW-0949">S-adenosyl-L-methionine</keyword>
<keyword evidence="8 9" id="KW-0143">Chaperone</keyword>
<keyword evidence="3 9" id="KW-0349">Heme</keyword>
<dbReference type="SFLD" id="SFLDG01082">
    <property type="entry name" value="B12-binding_domain_containing"/>
    <property type="match status" value="1"/>
</dbReference>
<evidence type="ECO:0000256" key="3">
    <source>
        <dbReference type="ARBA" id="ARBA00022617"/>
    </source>
</evidence>
<dbReference type="Pfam" id="PF04055">
    <property type="entry name" value="Radical_SAM"/>
    <property type="match status" value="1"/>
</dbReference>
<dbReference type="EMBL" id="BAAANY010000042">
    <property type="protein sequence ID" value="GAA1718398.1"/>
    <property type="molecule type" value="Genomic_DNA"/>
</dbReference>
<gene>
    <name evidence="11" type="primary">hemW</name>
    <name evidence="11" type="ORF">GCM10009765_78550</name>
</gene>
<dbReference type="Proteomes" id="UP001500618">
    <property type="component" value="Unassembled WGS sequence"/>
</dbReference>
<comment type="similarity">
    <text evidence="1">Belongs to the anaerobic coproporphyrinogen-III oxidase family. HemW subfamily.</text>
</comment>
<dbReference type="InterPro" id="IPR006638">
    <property type="entry name" value="Elp3/MiaA/NifB-like_rSAM"/>
</dbReference>
<dbReference type="InterPro" id="IPR004559">
    <property type="entry name" value="HemW-like"/>
</dbReference>
<evidence type="ECO:0000256" key="7">
    <source>
        <dbReference type="ARBA" id="ARBA00023014"/>
    </source>
</evidence>
<organism evidence="11 12">
    <name type="scientific">Fodinicola feengrottensis</name>
    <dbReference type="NCBI Taxonomy" id="435914"/>
    <lineage>
        <taxon>Bacteria</taxon>
        <taxon>Bacillati</taxon>
        <taxon>Actinomycetota</taxon>
        <taxon>Actinomycetes</taxon>
        <taxon>Mycobacteriales</taxon>
        <taxon>Fodinicola</taxon>
    </lineage>
</organism>
<dbReference type="InterPro" id="IPR013785">
    <property type="entry name" value="Aldolase_TIM"/>
</dbReference>
<evidence type="ECO:0000256" key="5">
    <source>
        <dbReference type="ARBA" id="ARBA00022723"/>
    </source>
</evidence>
<dbReference type="Gene3D" id="3.20.20.70">
    <property type="entry name" value="Aldolase class I"/>
    <property type="match status" value="1"/>
</dbReference>
<keyword evidence="12" id="KW-1185">Reference proteome</keyword>
<keyword evidence="5 9" id="KW-0479">Metal-binding</keyword>
<evidence type="ECO:0000256" key="9">
    <source>
        <dbReference type="RuleBase" id="RU364116"/>
    </source>
</evidence>
<dbReference type="SFLD" id="SFLDG01065">
    <property type="entry name" value="anaerobic_coproporphyrinogen-I"/>
    <property type="match status" value="1"/>
</dbReference>
<keyword evidence="9" id="KW-0004">4Fe-4S</keyword>
<dbReference type="InterPro" id="IPR007197">
    <property type="entry name" value="rSAM"/>
</dbReference>
<accession>A0ABN2J5E2</accession>
<dbReference type="RefSeq" id="WP_163568313.1">
    <property type="nucleotide sequence ID" value="NZ_BAAANY010000042.1"/>
</dbReference>
<evidence type="ECO:0000256" key="6">
    <source>
        <dbReference type="ARBA" id="ARBA00023004"/>
    </source>
</evidence>
<feature type="domain" description="Radical SAM core" evidence="10">
    <location>
        <begin position="24"/>
        <end position="262"/>
    </location>
</feature>
<proteinExistence type="inferred from homology"/>